<feature type="compositionally biased region" description="Basic and acidic residues" evidence="5">
    <location>
        <begin position="111"/>
        <end position="132"/>
    </location>
</feature>
<dbReference type="GO" id="GO:0033290">
    <property type="term" value="C:eukaryotic 48S preinitiation complex"/>
    <property type="evidence" value="ECO:0007669"/>
    <property type="project" value="UniProtKB-UniRule"/>
</dbReference>
<feature type="region of interest" description="Disordered" evidence="5">
    <location>
        <begin position="1"/>
        <end position="132"/>
    </location>
</feature>
<dbReference type="PANTHER" id="PTHR21681">
    <property type="entry name" value="EUKARYOTIC TRANSLATION INITIATION FACTOR 3 SUBUNIT J"/>
    <property type="match status" value="1"/>
</dbReference>
<keyword evidence="1 4" id="KW-0963">Cytoplasm</keyword>
<dbReference type="PANTHER" id="PTHR21681:SF0">
    <property type="entry name" value="EUKARYOTIC TRANSLATION INITIATION FACTOR 3 SUBUNIT J"/>
    <property type="match status" value="1"/>
</dbReference>
<keyword evidence="3 4" id="KW-0648">Protein biosynthesis</keyword>
<dbReference type="InterPro" id="IPR023194">
    <property type="entry name" value="eIF3-like_dom_sf"/>
</dbReference>
<feature type="compositionally biased region" description="Basic and acidic residues" evidence="5">
    <location>
        <begin position="239"/>
        <end position="250"/>
    </location>
</feature>
<proteinExistence type="inferred from homology"/>
<evidence type="ECO:0000256" key="3">
    <source>
        <dbReference type="ARBA" id="ARBA00022917"/>
    </source>
</evidence>
<reference evidence="6" key="1">
    <citation type="submission" date="2022-07" db="EMBL/GenBank/DDBJ databases">
        <title>Draft genome sequence of Zalerion maritima ATCC 34329, a (micro)plastics degrading marine fungus.</title>
        <authorList>
            <person name="Paco A."/>
            <person name="Goncalves M.F.M."/>
            <person name="Rocha-Santos T.A.P."/>
            <person name="Alves A."/>
        </authorList>
    </citation>
    <scope>NUCLEOTIDE SEQUENCE</scope>
    <source>
        <strain evidence="6">ATCC 34329</strain>
    </source>
</reference>
<name>A0AAD5RYF9_9PEZI</name>
<keyword evidence="2 4" id="KW-0396">Initiation factor</keyword>
<dbReference type="GO" id="GO:0016282">
    <property type="term" value="C:eukaryotic 43S preinitiation complex"/>
    <property type="evidence" value="ECO:0007669"/>
    <property type="project" value="UniProtKB-UniRule"/>
</dbReference>
<comment type="function">
    <text evidence="4">Component of the eukaryotic translation initiation factor 3 (eIF-3) complex, which is involved in protein synthesis of a specialized repertoire of mRNAs and, together with other initiation factors, stimulates binding of mRNA and methionyl-tRNAi to the 40S ribosome. The eIF-3 complex specifically targets and initiates translation of a subset of mRNAs involved in cell proliferation.</text>
</comment>
<comment type="similarity">
    <text evidence="4">Belongs to the eIF-3 subunit J family.</text>
</comment>
<dbReference type="InterPro" id="IPR013906">
    <property type="entry name" value="eIF3j"/>
</dbReference>
<dbReference type="Gene3D" id="1.10.246.60">
    <property type="entry name" value="Eukaryotic translation initiation factor 3 like domains"/>
    <property type="match status" value="1"/>
</dbReference>
<evidence type="ECO:0000313" key="6">
    <source>
        <dbReference type="EMBL" id="KAJ2907036.1"/>
    </source>
</evidence>
<feature type="region of interest" description="Disordered" evidence="5">
    <location>
        <begin position="232"/>
        <end position="287"/>
    </location>
</feature>
<evidence type="ECO:0000256" key="4">
    <source>
        <dbReference type="HAMAP-Rule" id="MF_03009"/>
    </source>
</evidence>
<dbReference type="AlphaFoldDB" id="A0AAD5RYF9"/>
<evidence type="ECO:0000256" key="5">
    <source>
        <dbReference type="SAM" id="MobiDB-lite"/>
    </source>
</evidence>
<dbReference type="EMBL" id="JAKWBI020000005">
    <property type="protein sequence ID" value="KAJ2907036.1"/>
    <property type="molecule type" value="Genomic_DNA"/>
</dbReference>
<evidence type="ECO:0000256" key="1">
    <source>
        <dbReference type="ARBA" id="ARBA00022490"/>
    </source>
</evidence>
<comment type="caution">
    <text evidence="6">The sequence shown here is derived from an EMBL/GenBank/DDBJ whole genome shotgun (WGS) entry which is preliminary data.</text>
</comment>
<protein>
    <recommendedName>
        <fullName evidence="4">Eukaryotic translation initiation factor 3 subunit J</fullName>
        <shortName evidence="4">eIF3j</shortName>
    </recommendedName>
    <alternativeName>
        <fullName evidence="4">Eukaryotic translation initiation factor 3 30 kDa subunit homolog</fullName>
        <shortName evidence="4">eIF-3 30 kDa subunit homolog</shortName>
    </alternativeName>
</protein>
<feature type="compositionally biased region" description="Basic and acidic residues" evidence="5">
    <location>
        <begin position="57"/>
        <end position="96"/>
    </location>
</feature>
<dbReference type="Proteomes" id="UP001201980">
    <property type="component" value="Unassembled WGS sequence"/>
</dbReference>
<dbReference type="GO" id="GO:0005852">
    <property type="term" value="C:eukaryotic translation initiation factor 3 complex"/>
    <property type="evidence" value="ECO:0007669"/>
    <property type="project" value="UniProtKB-UniRule"/>
</dbReference>
<keyword evidence="7" id="KW-1185">Reference proteome</keyword>
<dbReference type="GO" id="GO:0001732">
    <property type="term" value="P:formation of cytoplasmic translation initiation complex"/>
    <property type="evidence" value="ECO:0007669"/>
    <property type="project" value="UniProtKB-UniRule"/>
</dbReference>
<organism evidence="6 7">
    <name type="scientific">Zalerion maritima</name>
    <dbReference type="NCBI Taxonomy" id="339359"/>
    <lineage>
        <taxon>Eukaryota</taxon>
        <taxon>Fungi</taxon>
        <taxon>Dikarya</taxon>
        <taxon>Ascomycota</taxon>
        <taxon>Pezizomycotina</taxon>
        <taxon>Sordariomycetes</taxon>
        <taxon>Lulworthiomycetidae</taxon>
        <taxon>Lulworthiales</taxon>
        <taxon>Lulworthiaceae</taxon>
        <taxon>Zalerion</taxon>
    </lineage>
</organism>
<accession>A0AAD5RYF9</accession>
<evidence type="ECO:0000256" key="2">
    <source>
        <dbReference type="ARBA" id="ARBA00022540"/>
    </source>
</evidence>
<feature type="compositionally biased region" description="Acidic residues" evidence="5">
    <location>
        <begin position="36"/>
        <end position="56"/>
    </location>
</feature>
<sequence length="287" mass="31333">MPPKKNWGEESSDDESSSGSEVPQFTAGVPRRKFDDEEGEDSDVLDSWDAAEDSEVEREKAKKAAEAKAKAEAEAKAAKKSRLERIALRQKEHKAAQEAAEAYSDDSDETEQQKRDRLRRAQKEADLKHAEDLFGDVGTGGAGGAATGRKSNAALAAAVITDPFNPNNKIDLGALPLFNPKTRTQLEHLGKTIAPLLQQHTKMPHYTAFFQDLCKTMAKDMPSDQVKKVASSLTAVSNEKMKQEKAGDKTGKKKSKAKTSVVTTSNNINEDAQVYNEGDAFGDNDFM</sequence>
<dbReference type="GO" id="GO:0003743">
    <property type="term" value="F:translation initiation factor activity"/>
    <property type="evidence" value="ECO:0007669"/>
    <property type="project" value="UniProtKB-UniRule"/>
</dbReference>
<comment type="subcellular location">
    <subcellularLocation>
        <location evidence="4">Cytoplasm</location>
    </subcellularLocation>
</comment>
<dbReference type="Pfam" id="PF08597">
    <property type="entry name" value="eIF3_subunit"/>
    <property type="match status" value="1"/>
</dbReference>
<evidence type="ECO:0000313" key="7">
    <source>
        <dbReference type="Proteomes" id="UP001201980"/>
    </source>
</evidence>
<gene>
    <name evidence="4" type="primary">HCR1</name>
    <name evidence="6" type="ORF">MKZ38_008604</name>
</gene>
<dbReference type="HAMAP" id="MF_03009">
    <property type="entry name" value="eIF3j"/>
    <property type="match status" value="1"/>
</dbReference>
<comment type="subunit">
    <text evidence="4">Component of the eukaryotic translation initiation factor 3 (eIF-3) complex.</text>
</comment>